<name>A0A917VNJ2_9NOCA</name>
<comment type="caution">
    <text evidence="1">The sequence shown here is derived from an EMBL/GenBank/DDBJ whole genome shotgun (WGS) entry which is preliminary data.</text>
</comment>
<dbReference type="EMBL" id="BMMH01000002">
    <property type="protein sequence ID" value="GGL01963.1"/>
    <property type="molecule type" value="Genomic_DNA"/>
</dbReference>
<dbReference type="InterPro" id="IPR016181">
    <property type="entry name" value="Acyl_CoA_acyltransferase"/>
</dbReference>
<protein>
    <submittedName>
        <fullName evidence="1">Uncharacterized protein</fullName>
    </submittedName>
</protein>
<dbReference type="Gene3D" id="3.40.630.30">
    <property type="match status" value="1"/>
</dbReference>
<accession>A0A917VNJ2</accession>
<gene>
    <name evidence="1" type="ORF">GCM10011588_15890</name>
</gene>
<dbReference type="AlphaFoldDB" id="A0A917VNJ2"/>
<evidence type="ECO:0000313" key="1">
    <source>
        <dbReference type="EMBL" id="GGL01963.1"/>
    </source>
</evidence>
<dbReference type="SUPFAM" id="SSF55729">
    <property type="entry name" value="Acyl-CoA N-acyltransferases (Nat)"/>
    <property type="match status" value="1"/>
</dbReference>
<reference evidence="1" key="1">
    <citation type="journal article" date="2014" name="Int. J. Syst. Evol. Microbiol.">
        <title>Complete genome sequence of Corynebacterium casei LMG S-19264T (=DSM 44701T), isolated from a smear-ripened cheese.</title>
        <authorList>
            <consortium name="US DOE Joint Genome Institute (JGI-PGF)"/>
            <person name="Walter F."/>
            <person name="Albersmeier A."/>
            <person name="Kalinowski J."/>
            <person name="Ruckert C."/>
        </authorList>
    </citation>
    <scope>NUCLEOTIDE SEQUENCE</scope>
    <source>
        <strain evidence="1">CGMCC 4.3508</strain>
    </source>
</reference>
<organism evidence="1 2">
    <name type="scientific">Nocardia jinanensis</name>
    <dbReference type="NCBI Taxonomy" id="382504"/>
    <lineage>
        <taxon>Bacteria</taxon>
        <taxon>Bacillati</taxon>
        <taxon>Actinomycetota</taxon>
        <taxon>Actinomycetes</taxon>
        <taxon>Mycobacteriales</taxon>
        <taxon>Nocardiaceae</taxon>
        <taxon>Nocardia</taxon>
    </lineage>
</organism>
<dbReference type="Proteomes" id="UP000638263">
    <property type="component" value="Unassembled WGS sequence"/>
</dbReference>
<reference evidence="1" key="2">
    <citation type="submission" date="2020-09" db="EMBL/GenBank/DDBJ databases">
        <authorList>
            <person name="Sun Q."/>
            <person name="Zhou Y."/>
        </authorList>
    </citation>
    <scope>NUCLEOTIDE SEQUENCE</scope>
    <source>
        <strain evidence="1">CGMCC 4.3508</strain>
    </source>
</reference>
<keyword evidence="2" id="KW-1185">Reference proteome</keyword>
<evidence type="ECO:0000313" key="2">
    <source>
        <dbReference type="Proteomes" id="UP000638263"/>
    </source>
</evidence>
<proteinExistence type="predicted"/>
<sequence>MSRPRKYLAARGSARLMSAADPCAVDIAEALADRPEWLDRFGHRIVLERAGGAAVGSIGLFWPPSAGVLELGYGIVPSRRGLG</sequence>